<dbReference type="InterPro" id="IPR012347">
    <property type="entry name" value="Ferritin-like"/>
</dbReference>
<dbReference type="InterPro" id="IPR009078">
    <property type="entry name" value="Ferritin-like_SF"/>
</dbReference>
<dbReference type="GO" id="GO:0008199">
    <property type="term" value="F:ferric iron binding"/>
    <property type="evidence" value="ECO:0007669"/>
    <property type="project" value="InterPro"/>
</dbReference>
<gene>
    <name evidence="2" type="ORF">TTEB3V08_LOCUS7286</name>
</gene>
<evidence type="ECO:0000313" key="2">
    <source>
        <dbReference type="EMBL" id="CAD7459329.1"/>
    </source>
</evidence>
<dbReference type="AlphaFoldDB" id="A0A7R9NWY2"/>
<name>A0A7R9NWY2_9NEOP</name>
<dbReference type="Gene3D" id="1.20.1260.10">
    <property type="match status" value="1"/>
</dbReference>
<reference evidence="2" key="1">
    <citation type="submission" date="2020-11" db="EMBL/GenBank/DDBJ databases">
        <authorList>
            <person name="Tran Van P."/>
        </authorList>
    </citation>
    <scope>NUCLEOTIDE SEQUENCE</scope>
</reference>
<dbReference type="Pfam" id="PF00210">
    <property type="entry name" value="Ferritin"/>
    <property type="match status" value="1"/>
</dbReference>
<feature type="domain" description="Ferritin/DPS" evidence="1">
    <location>
        <begin position="41"/>
        <end position="124"/>
    </location>
</feature>
<organism evidence="2">
    <name type="scientific">Timema tahoe</name>
    <dbReference type="NCBI Taxonomy" id="61484"/>
    <lineage>
        <taxon>Eukaryota</taxon>
        <taxon>Metazoa</taxon>
        <taxon>Ecdysozoa</taxon>
        <taxon>Arthropoda</taxon>
        <taxon>Hexapoda</taxon>
        <taxon>Insecta</taxon>
        <taxon>Pterygota</taxon>
        <taxon>Neoptera</taxon>
        <taxon>Polyneoptera</taxon>
        <taxon>Phasmatodea</taxon>
        <taxon>Timematodea</taxon>
        <taxon>Timematoidea</taxon>
        <taxon>Timematidae</taxon>
        <taxon>Timema</taxon>
    </lineage>
</organism>
<sequence>MEGADNKVFQELPQTCRADPNAVHGITSKMELFVSSQIFKSFQYLLMSFTYSSSTEECPGLQKLFKKQSNSLWNNAVHLIQFISQRGGILNFSEPTSNKEDDLIRLNFGELEDLSHALDMEKTLERQAICIHTELAKCQSGSFNSEVL</sequence>
<accession>A0A7R9NWY2</accession>
<protein>
    <recommendedName>
        <fullName evidence="1">Ferritin/DPS domain-containing protein</fullName>
    </recommendedName>
</protein>
<evidence type="ECO:0000259" key="1">
    <source>
        <dbReference type="Pfam" id="PF00210"/>
    </source>
</evidence>
<dbReference type="EMBL" id="OE002795">
    <property type="protein sequence ID" value="CAD7459329.1"/>
    <property type="molecule type" value="Genomic_DNA"/>
</dbReference>
<dbReference type="SUPFAM" id="SSF47240">
    <property type="entry name" value="Ferritin-like"/>
    <property type="match status" value="1"/>
</dbReference>
<dbReference type="InterPro" id="IPR008331">
    <property type="entry name" value="Ferritin_DPS_dom"/>
</dbReference>
<proteinExistence type="predicted"/>